<evidence type="ECO:0000256" key="10">
    <source>
        <dbReference type="ARBA" id="ARBA00023186"/>
    </source>
</evidence>
<comment type="subunit">
    <text evidence="13">Interacts with the Sec translocase complex via SecD. Specifically interacts with transmembrane segments of nascent integral membrane proteins during membrane integration.</text>
</comment>
<evidence type="ECO:0000259" key="15">
    <source>
        <dbReference type="Pfam" id="PF14849"/>
    </source>
</evidence>
<feature type="transmembrane region" description="Helical" evidence="13">
    <location>
        <begin position="366"/>
        <end position="385"/>
    </location>
</feature>
<dbReference type="RefSeq" id="WP_303680868.1">
    <property type="nucleotide sequence ID" value="NZ_LVWG01000016.1"/>
</dbReference>
<keyword evidence="9 13" id="KW-0472">Membrane</keyword>
<dbReference type="Pfam" id="PF14849">
    <property type="entry name" value="YidC_periplas"/>
    <property type="match status" value="1"/>
</dbReference>
<dbReference type="InterPro" id="IPR019998">
    <property type="entry name" value="Membr_insert_YidC"/>
</dbReference>
<dbReference type="PRINTS" id="PR00701">
    <property type="entry name" value="60KDINNERMP"/>
</dbReference>
<sequence>MDRNSVTGLALIALIMIVWLQFMSPEKKPLQDVTDAGKARTEQVAAEIQSDMQPAVVPATEDSFGMFAPAADGTERLTSIDNDLFHAVISSKGATLKSLVLKKHLDGQLKPFDLVSDAKDGALSMLFLTREGRRIDTRDLYFEGSSLDTLHTIKGKETYALRYRLALSPRQSIEVSYIFTGDSYRIGYDVKLTGLSGAIAGNEYQVQWDGGLPYTEKNRDDEAQSAQASAYLGGSLVKLDAEKDGRSYREEQSGDARWVAVRNKYFIAAIIPEDRTAGFYLDGQKARGNAYENYLASLKMEVPASEDVVNSRFSLYLGPLDYNTVKAQNADIEKIMDFGWDWLTRPFAEFLILPAFTWMNRFVHNYGLIIIIFAFLVKLVTYPLSTASTKSMKKMAALQPMLKELQDKYKDNPAKLQSELGRIYKEAGVNPLGGCLPVVLQMPLLFAMFYVFRSSIQLRQHGFLWVKDLSVPDSILDFGFAIPMYGSHIALLPILMAVTVYLQQKITPTAQTNDQMKIMLYMFPVMMLLFFNNMPSGLALYYLMFNVFSVAQQFYINSTSSAADLPQVSISAPSRPKKKKSGSGK</sequence>
<comment type="function">
    <text evidence="13">Required for the insertion and/or proper folding and/or complex formation of integral membrane proteins into the membrane. Involved in integration of membrane proteins that insert both dependently and independently of the Sec translocase complex, as well as at least some lipoproteins. Aids folding of multispanning membrane proteins.</text>
</comment>
<dbReference type="Proteomes" id="UP000076481">
    <property type="component" value="Unassembled WGS sequence"/>
</dbReference>
<evidence type="ECO:0000256" key="5">
    <source>
        <dbReference type="ARBA" id="ARBA00022475"/>
    </source>
</evidence>
<evidence type="ECO:0000256" key="1">
    <source>
        <dbReference type="ARBA" id="ARBA00004429"/>
    </source>
</evidence>
<keyword evidence="10 13" id="KW-0143">Chaperone</keyword>
<dbReference type="Gene3D" id="2.70.98.90">
    <property type="match status" value="1"/>
</dbReference>
<evidence type="ECO:0000256" key="12">
    <source>
        <dbReference type="ARBA" id="ARBA00033342"/>
    </source>
</evidence>
<dbReference type="PANTHER" id="PTHR12428:SF65">
    <property type="entry name" value="CYTOCHROME C OXIDASE ASSEMBLY PROTEIN COX18, MITOCHONDRIAL"/>
    <property type="match status" value="1"/>
</dbReference>
<keyword evidence="6 13" id="KW-0812">Transmembrane</keyword>
<dbReference type="EMBL" id="LVWG01000016">
    <property type="protein sequence ID" value="KZK74928.1"/>
    <property type="molecule type" value="Genomic_DNA"/>
</dbReference>
<evidence type="ECO:0000256" key="6">
    <source>
        <dbReference type="ARBA" id="ARBA00022692"/>
    </source>
</evidence>
<evidence type="ECO:0000256" key="8">
    <source>
        <dbReference type="ARBA" id="ARBA00022989"/>
    </source>
</evidence>
<evidence type="ECO:0000256" key="7">
    <source>
        <dbReference type="ARBA" id="ARBA00022927"/>
    </source>
</evidence>
<evidence type="ECO:0000256" key="3">
    <source>
        <dbReference type="ARBA" id="ARBA00015325"/>
    </source>
</evidence>
<evidence type="ECO:0000313" key="17">
    <source>
        <dbReference type="Proteomes" id="UP000076481"/>
    </source>
</evidence>
<gene>
    <name evidence="13" type="primary">yidC</name>
    <name evidence="16" type="ORF">A3K90_00130</name>
</gene>
<evidence type="ECO:0000256" key="9">
    <source>
        <dbReference type="ARBA" id="ARBA00023136"/>
    </source>
</evidence>
<evidence type="ECO:0000256" key="11">
    <source>
        <dbReference type="ARBA" id="ARBA00033245"/>
    </source>
</evidence>
<feature type="transmembrane region" description="Helical" evidence="13">
    <location>
        <begin position="432"/>
        <end position="452"/>
    </location>
</feature>
<name>A0A165M893_PELLU</name>
<proteinExistence type="inferred from homology"/>
<dbReference type="PRINTS" id="PR01900">
    <property type="entry name" value="YIDCPROTEIN"/>
</dbReference>
<dbReference type="InterPro" id="IPR038221">
    <property type="entry name" value="YidC_periplasmic_sf"/>
</dbReference>
<comment type="similarity">
    <text evidence="2 13">Belongs to the OXA1/ALB3/YidC family. Type 1 subfamily.</text>
</comment>
<dbReference type="AlphaFoldDB" id="A0A165M893"/>
<reference evidence="16 17" key="1">
    <citation type="submission" date="2016-03" db="EMBL/GenBank/DDBJ databases">
        <title>Speciation and ecological success in dimly lit waters: horizontal gene transfer in a green sulfur bacteria bloom unveiled by metagenomic assembly.</title>
        <authorList>
            <person name="Llorens-Mares T."/>
            <person name="Liu Z."/>
            <person name="Allen L.Z."/>
            <person name="Rusch D.B."/>
            <person name="Craig M.T."/>
            <person name="Dupont C.L."/>
            <person name="Bryant D.A."/>
            <person name="Casamayor E.O."/>
        </authorList>
    </citation>
    <scope>NUCLEOTIDE SEQUENCE [LARGE SCALE GENOMIC DNA]</scope>
    <source>
        <strain evidence="16">CIII</strain>
    </source>
</reference>
<dbReference type="Pfam" id="PF02096">
    <property type="entry name" value="60KD_IMP"/>
    <property type="match status" value="1"/>
</dbReference>
<evidence type="ECO:0000256" key="4">
    <source>
        <dbReference type="ARBA" id="ARBA00022448"/>
    </source>
</evidence>
<dbReference type="CDD" id="cd20070">
    <property type="entry name" value="5TM_YidC_Alb3"/>
    <property type="match status" value="1"/>
</dbReference>
<dbReference type="InterPro" id="IPR047196">
    <property type="entry name" value="YidC_ALB_C"/>
</dbReference>
<keyword evidence="5 13" id="KW-1003">Cell membrane</keyword>
<feature type="domain" description="Membrane insertase YidC/Oxa/ALB C-terminal" evidence="14">
    <location>
        <begin position="366"/>
        <end position="557"/>
    </location>
</feature>
<evidence type="ECO:0000313" key="16">
    <source>
        <dbReference type="EMBL" id="KZK74928.1"/>
    </source>
</evidence>
<dbReference type="GO" id="GO:0051205">
    <property type="term" value="P:protein insertion into membrane"/>
    <property type="evidence" value="ECO:0007669"/>
    <property type="project" value="TreeGrafter"/>
</dbReference>
<dbReference type="HAMAP" id="MF_01810">
    <property type="entry name" value="YidC_type1"/>
    <property type="match status" value="1"/>
</dbReference>
<protein>
    <recommendedName>
        <fullName evidence="3 13">Membrane protein insertase YidC</fullName>
    </recommendedName>
    <alternativeName>
        <fullName evidence="12 13">Foldase YidC</fullName>
    </alternativeName>
    <alternativeName>
        <fullName evidence="11 13">Membrane integrase YidC</fullName>
    </alternativeName>
    <alternativeName>
        <fullName evidence="13">Membrane protein YidC</fullName>
    </alternativeName>
</protein>
<keyword evidence="8 13" id="KW-1133">Transmembrane helix</keyword>
<feature type="transmembrane region" description="Helical" evidence="13">
    <location>
        <begin position="523"/>
        <end position="544"/>
    </location>
</feature>
<accession>A0A165M893</accession>
<dbReference type="NCBIfam" id="TIGR03592">
    <property type="entry name" value="yidC_oxa1_cterm"/>
    <property type="match status" value="1"/>
</dbReference>
<dbReference type="InterPro" id="IPR028053">
    <property type="entry name" value="Membr_insert_YidC_N"/>
</dbReference>
<evidence type="ECO:0000259" key="14">
    <source>
        <dbReference type="Pfam" id="PF02096"/>
    </source>
</evidence>
<dbReference type="CDD" id="cd19961">
    <property type="entry name" value="EcYidC-like_peri"/>
    <property type="match status" value="1"/>
</dbReference>
<dbReference type="InterPro" id="IPR028055">
    <property type="entry name" value="YidC/Oxa/ALB_C"/>
</dbReference>
<dbReference type="GO" id="GO:0005886">
    <property type="term" value="C:plasma membrane"/>
    <property type="evidence" value="ECO:0007669"/>
    <property type="project" value="UniProtKB-SubCell"/>
</dbReference>
<dbReference type="GO" id="GO:0032977">
    <property type="term" value="F:membrane insertase activity"/>
    <property type="evidence" value="ECO:0007669"/>
    <property type="project" value="InterPro"/>
</dbReference>
<dbReference type="PANTHER" id="PTHR12428">
    <property type="entry name" value="OXA1"/>
    <property type="match status" value="1"/>
</dbReference>
<feature type="transmembrane region" description="Helical" evidence="13">
    <location>
        <begin position="478"/>
        <end position="502"/>
    </location>
</feature>
<evidence type="ECO:0000256" key="2">
    <source>
        <dbReference type="ARBA" id="ARBA00010527"/>
    </source>
</evidence>
<comment type="subcellular location">
    <subcellularLocation>
        <location evidence="1">Cell inner membrane</location>
        <topology evidence="1">Multi-pass membrane protein</topology>
    </subcellularLocation>
    <subcellularLocation>
        <location evidence="13">Cell membrane</location>
        <topology evidence="13">Multi-pass membrane protein</topology>
    </subcellularLocation>
</comment>
<keyword evidence="7 13" id="KW-0653">Protein transport</keyword>
<comment type="caution">
    <text evidence="16">The sequence shown here is derived from an EMBL/GenBank/DDBJ whole genome shotgun (WGS) entry which is preliminary data.</text>
</comment>
<evidence type="ECO:0000256" key="13">
    <source>
        <dbReference type="HAMAP-Rule" id="MF_01810"/>
    </source>
</evidence>
<organism evidence="16 17">
    <name type="scientific">Pelodictyon luteolum</name>
    <dbReference type="NCBI Taxonomy" id="1100"/>
    <lineage>
        <taxon>Bacteria</taxon>
        <taxon>Pseudomonadati</taxon>
        <taxon>Chlorobiota</taxon>
        <taxon>Chlorobiia</taxon>
        <taxon>Chlorobiales</taxon>
        <taxon>Chlorobiaceae</taxon>
        <taxon>Chlorobium/Pelodictyon group</taxon>
        <taxon>Pelodictyon</taxon>
    </lineage>
</organism>
<feature type="domain" description="Membrane insertase YidC N-terminal" evidence="15">
    <location>
        <begin position="79"/>
        <end position="348"/>
    </location>
</feature>
<dbReference type="InterPro" id="IPR001708">
    <property type="entry name" value="YidC/ALB3/OXA1/COX18"/>
</dbReference>
<dbReference type="NCBIfam" id="TIGR03593">
    <property type="entry name" value="yidC_nterm"/>
    <property type="match status" value="1"/>
</dbReference>
<feature type="transmembrane region" description="Helical" evidence="13">
    <location>
        <begin position="6"/>
        <end position="22"/>
    </location>
</feature>
<keyword evidence="4 13" id="KW-0813">Transport</keyword>
<dbReference type="GO" id="GO:0015031">
    <property type="term" value="P:protein transport"/>
    <property type="evidence" value="ECO:0007669"/>
    <property type="project" value="UniProtKB-KW"/>
</dbReference>